<dbReference type="GO" id="GO:1902600">
    <property type="term" value="P:proton transmembrane transport"/>
    <property type="evidence" value="ECO:0007669"/>
    <property type="project" value="TreeGrafter"/>
</dbReference>
<feature type="non-terminal residue" evidence="4">
    <location>
        <position position="1"/>
    </location>
</feature>
<comment type="subcellular location">
    <subcellularLocation>
        <location evidence="1">Cell membrane</location>
        <topology evidence="1">Multi-pass membrane protein</topology>
    </subcellularLocation>
</comment>
<protein>
    <submittedName>
        <fullName evidence="4">Calcium-transporting ATPase</fullName>
    </submittedName>
</protein>
<proteinExistence type="predicted"/>
<comment type="caution">
    <text evidence="4">The sequence shown here is derived from an EMBL/GenBank/DDBJ whole genome shotgun (WGS) entry which is preliminary data.</text>
</comment>
<keyword evidence="2" id="KW-0472">Membrane</keyword>
<dbReference type="EMBL" id="BLLF01001172">
    <property type="protein sequence ID" value="GFH17590.1"/>
    <property type="molecule type" value="Genomic_DNA"/>
</dbReference>
<dbReference type="PANTHER" id="PTHR43294:SF21">
    <property type="entry name" value="CATION TRANSPORTING ATPASE"/>
    <property type="match status" value="1"/>
</dbReference>
<dbReference type="InterPro" id="IPR023299">
    <property type="entry name" value="ATPase_P-typ_cyto_dom_N"/>
</dbReference>
<sequence>QEFGSQQALRCLALAVKTLPGHTSAVSAVDESELTFIGLVGMHDPPRAECRAALETCRAAGIRVIMVTGDNKGTAEAVAHQIGALSNEQRQQLRDAHNHPGLHSQSPISCT</sequence>
<dbReference type="GO" id="GO:0006883">
    <property type="term" value="P:intracellular sodium ion homeostasis"/>
    <property type="evidence" value="ECO:0007669"/>
    <property type="project" value="TreeGrafter"/>
</dbReference>
<dbReference type="GO" id="GO:0030007">
    <property type="term" value="P:intracellular potassium ion homeostasis"/>
    <property type="evidence" value="ECO:0007669"/>
    <property type="project" value="TreeGrafter"/>
</dbReference>
<dbReference type="GO" id="GO:0000166">
    <property type="term" value="F:nucleotide binding"/>
    <property type="evidence" value="ECO:0007669"/>
    <property type="project" value="InterPro"/>
</dbReference>
<evidence type="ECO:0000256" key="3">
    <source>
        <dbReference type="SAM" id="MobiDB-lite"/>
    </source>
</evidence>
<dbReference type="SUPFAM" id="SSF56784">
    <property type="entry name" value="HAD-like"/>
    <property type="match status" value="1"/>
</dbReference>
<dbReference type="InterPro" id="IPR036412">
    <property type="entry name" value="HAD-like_sf"/>
</dbReference>
<dbReference type="PRINTS" id="PR00119">
    <property type="entry name" value="CATATPASE"/>
</dbReference>
<dbReference type="GO" id="GO:0005886">
    <property type="term" value="C:plasma membrane"/>
    <property type="evidence" value="ECO:0007669"/>
    <property type="project" value="UniProtKB-SubCell"/>
</dbReference>
<dbReference type="PANTHER" id="PTHR43294">
    <property type="entry name" value="SODIUM/POTASSIUM-TRANSPORTING ATPASE SUBUNIT ALPHA"/>
    <property type="match status" value="1"/>
</dbReference>
<dbReference type="Gene3D" id="3.40.1110.10">
    <property type="entry name" value="Calcium-transporting ATPase, cytoplasmic domain N"/>
    <property type="match status" value="1"/>
</dbReference>
<feature type="non-terminal residue" evidence="4">
    <location>
        <position position="111"/>
    </location>
</feature>
<accession>A0A699Z831</accession>
<dbReference type="GO" id="GO:1990573">
    <property type="term" value="P:potassium ion import across plasma membrane"/>
    <property type="evidence" value="ECO:0007669"/>
    <property type="project" value="TreeGrafter"/>
</dbReference>
<dbReference type="InterPro" id="IPR050510">
    <property type="entry name" value="Cation_transp_ATPase_P-type"/>
</dbReference>
<dbReference type="InterPro" id="IPR023214">
    <property type="entry name" value="HAD_sf"/>
</dbReference>
<evidence type="ECO:0000256" key="1">
    <source>
        <dbReference type="ARBA" id="ARBA00004651"/>
    </source>
</evidence>
<name>A0A699Z831_HAELA</name>
<dbReference type="AlphaFoldDB" id="A0A699Z831"/>
<dbReference type="GO" id="GO:0036376">
    <property type="term" value="P:sodium ion export across plasma membrane"/>
    <property type="evidence" value="ECO:0007669"/>
    <property type="project" value="TreeGrafter"/>
</dbReference>
<keyword evidence="2" id="KW-1003">Cell membrane</keyword>
<evidence type="ECO:0000313" key="4">
    <source>
        <dbReference type="EMBL" id="GFH17590.1"/>
    </source>
</evidence>
<dbReference type="Gene3D" id="3.40.50.1000">
    <property type="entry name" value="HAD superfamily/HAD-like"/>
    <property type="match status" value="1"/>
</dbReference>
<gene>
    <name evidence="4" type="ORF">HaLaN_14253</name>
</gene>
<dbReference type="Proteomes" id="UP000485058">
    <property type="component" value="Unassembled WGS sequence"/>
</dbReference>
<dbReference type="SUPFAM" id="SSF81660">
    <property type="entry name" value="Metal cation-transporting ATPase, ATP-binding domain N"/>
    <property type="match status" value="1"/>
</dbReference>
<organism evidence="4 5">
    <name type="scientific">Haematococcus lacustris</name>
    <name type="common">Green alga</name>
    <name type="synonym">Haematococcus pluvialis</name>
    <dbReference type="NCBI Taxonomy" id="44745"/>
    <lineage>
        <taxon>Eukaryota</taxon>
        <taxon>Viridiplantae</taxon>
        <taxon>Chlorophyta</taxon>
        <taxon>core chlorophytes</taxon>
        <taxon>Chlorophyceae</taxon>
        <taxon>CS clade</taxon>
        <taxon>Chlamydomonadales</taxon>
        <taxon>Haematococcaceae</taxon>
        <taxon>Haematococcus</taxon>
    </lineage>
</organism>
<keyword evidence="5" id="KW-1185">Reference proteome</keyword>
<evidence type="ECO:0000313" key="5">
    <source>
        <dbReference type="Proteomes" id="UP000485058"/>
    </source>
</evidence>
<dbReference type="Pfam" id="PF13246">
    <property type="entry name" value="Cation_ATPase"/>
    <property type="match status" value="1"/>
</dbReference>
<dbReference type="GO" id="GO:0005391">
    <property type="term" value="F:P-type sodium:potassium-exchanging transporter activity"/>
    <property type="evidence" value="ECO:0007669"/>
    <property type="project" value="TreeGrafter"/>
</dbReference>
<feature type="region of interest" description="Disordered" evidence="3">
    <location>
        <begin position="89"/>
        <end position="111"/>
    </location>
</feature>
<reference evidence="4 5" key="1">
    <citation type="submission" date="2020-02" db="EMBL/GenBank/DDBJ databases">
        <title>Draft genome sequence of Haematococcus lacustris strain NIES-144.</title>
        <authorList>
            <person name="Morimoto D."/>
            <person name="Nakagawa S."/>
            <person name="Yoshida T."/>
            <person name="Sawayama S."/>
        </authorList>
    </citation>
    <scope>NUCLEOTIDE SEQUENCE [LARGE SCALE GENOMIC DNA]</scope>
    <source>
        <strain evidence="4 5">NIES-144</strain>
    </source>
</reference>
<evidence type="ECO:0000256" key="2">
    <source>
        <dbReference type="ARBA" id="ARBA00022475"/>
    </source>
</evidence>